<sequence length="291" mass="32985">MPSLILRKKYAHETALRERLYPLFQTVFGIDAALLREYHSRGFWNPTYSPYTLFDGNLAVANASKFALPLLLDGQAVQAAGIQSVMTHPEYRGHGLMKRVFTELLSDLDRETDLAFLQTDAPELYRPYGFQLLKQHLFTAEISKPAKAGGLRKVDFLQETGLVREMFQENQPVSKRFAPLAYGSSFALNLYDPSWQERLFYAESLRALLVYEVRDGVLRLFDVAGWKLPTWDELLAVIPDAFTRVEFHFAPDAFLDGAVPVQVVPAAYQNLMVRGNFPLASPFKLQPTAAF</sequence>
<dbReference type="InterPro" id="IPR000182">
    <property type="entry name" value="GNAT_dom"/>
</dbReference>
<dbReference type="SUPFAM" id="SSF55729">
    <property type="entry name" value="Acyl-CoA N-acyltransferases (Nat)"/>
    <property type="match status" value="1"/>
</dbReference>
<dbReference type="STRING" id="1157490.EL26_18460"/>
<organism evidence="2 3">
    <name type="scientific">Tumebacillus flagellatus</name>
    <dbReference type="NCBI Taxonomy" id="1157490"/>
    <lineage>
        <taxon>Bacteria</taxon>
        <taxon>Bacillati</taxon>
        <taxon>Bacillota</taxon>
        <taxon>Bacilli</taxon>
        <taxon>Bacillales</taxon>
        <taxon>Alicyclobacillaceae</taxon>
        <taxon>Tumebacillus</taxon>
    </lineage>
</organism>
<dbReference type="OrthoDB" id="9804948at2"/>
<dbReference type="PROSITE" id="PS51186">
    <property type="entry name" value="GNAT"/>
    <property type="match status" value="1"/>
</dbReference>
<dbReference type="Pfam" id="PF13527">
    <property type="entry name" value="Acetyltransf_9"/>
    <property type="match status" value="1"/>
</dbReference>
<comment type="caution">
    <text evidence="2">The sequence shown here is derived from an EMBL/GenBank/DDBJ whole genome shotgun (WGS) entry which is preliminary data.</text>
</comment>
<reference evidence="2 3" key="1">
    <citation type="journal article" date="2013" name="Int. J. Syst. Evol. Microbiol.">
        <title>Tumebacillus flagellatus sp. nov., an alpha-amylase/pullulanase-producing bacterium isolated from cassava wastewater.</title>
        <authorList>
            <person name="Wang Q."/>
            <person name="Xie N."/>
            <person name="Qin Y."/>
            <person name="Shen N."/>
            <person name="Zhu J."/>
            <person name="Mi H."/>
            <person name="Huang R."/>
        </authorList>
    </citation>
    <scope>NUCLEOTIDE SEQUENCE [LARGE SCALE GENOMIC DNA]</scope>
    <source>
        <strain evidence="2 3">GST4</strain>
    </source>
</reference>
<dbReference type="AlphaFoldDB" id="A0A074LMS5"/>
<keyword evidence="3" id="KW-1185">Reference proteome</keyword>
<evidence type="ECO:0000259" key="1">
    <source>
        <dbReference type="PROSITE" id="PS51186"/>
    </source>
</evidence>
<dbReference type="eggNOG" id="COG4552">
    <property type="taxonomic scope" value="Bacteria"/>
</dbReference>
<dbReference type="Gene3D" id="3.40.630.30">
    <property type="match status" value="1"/>
</dbReference>
<proteinExistence type="predicted"/>
<accession>A0A074LMS5</accession>
<protein>
    <recommendedName>
        <fullName evidence="1">N-acetyltransferase domain-containing protein</fullName>
    </recommendedName>
</protein>
<dbReference type="GO" id="GO:0016747">
    <property type="term" value="F:acyltransferase activity, transferring groups other than amino-acyl groups"/>
    <property type="evidence" value="ECO:0007669"/>
    <property type="project" value="InterPro"/>
</dbReference>
<evidence type="ECO:0000313" key="3">
    <source>
        <dbReference type="Proteomes" id="UP000027931"/>
    </source>
</evidence>
<evidence type="ECO:0000313" key="2">
    <source>
        <dbReference type="EMBL" id="KEO81825.1"/>
    </source>
</evidence>
<dbReference type="InterPro" id="IPR016181">
    <property type="entry name" value="Acyl_CoA_acyltransferase"/>
</dbReference>
<dbReference type="RefSeq" id="WP_052036530.1">
    <property type="nucleotide sequence ID" value="NZ_JMIR01000031.1"/>
</dbReference>
<name>A0A074LMS5_9BACL</name>
<dbReference type="EMBL" id="JMIR01000031">
    <property type="protein sequence ID" value="KEO81825.1"/>
    <property type="molecule type" value="Genomic_DNA"/>
</dbReference>
<dbReference type="Proteomes" id="UP000027931">
    <property type="component" value="Unassembled WGS sequence"/>
</dbReference>
<feature type="domain" description="N-acetyltransferase" evidence="1">
    <location>
        <begin position="4"/>
        <end position="147"/>
    </location>
</feature>
<gene>
    <name evidence="2" type="ORF">EL26_18460</name>
</gene>